<accession>A0A517NQP3</accession>
<dbReference type="SMART" id="SM00564">
    <property type="entry name" value="PQQ"/>
    <property type="match status" value="3"/>
</dbReference>
<reference evidence="3 4" key="1">
    <citation type="submission" date="2019-02" db="EMBL/GenBank/DDBJ databases">
        <title>Deep-cultivation of Planctomycetes and their phenomic and genomic characterization uncovers novel biology.</title>
        <authorList>
            <person name="Wiegand S."/>
            <person name="Jogler M."/>
            <person name="Boedeker C."/>
            <person name="Pinto D."/>
            <person name="Vollmers J."/>
            <person name="Rivas-Marin E."/>
            <person name="Kohn T."/>
            <person name="Peeters S.H."/>
            <person name="Heuer A."/>
            <person name="Rast P."/>
            <person name="Oberbeckmann S."/>
            <person name="Bunk B."/>
            <person name="Jeske O."/>
            <person name="Meyerdierks A."/>
            <person name="Storesund J.E."/>
            <person name="Kallscheuer N."/>
            <person name="Luecker S."/>
            <person name="Lage O.M."/>
            <person name="Pohl T."/>
            <person name="Merkel B.J."/>
            <person name="Hornburger P."/>
            <person name="Mueller R.-W."/>
            <person name="Bruemmer F."/>
            <person name="Labrenz M."/>
            <person name="Spormann A.M."/>
            <person name="Op den Camp H."/>
            <person name="Overmann J."/>
            <person name="Amann R."/>
            <person name="Jetten M.S.M."/>
            <person name="Mascher T."/>
            <person name="Medema M.H."/>
            <person name="Devos D.P."/>
            <person name="Kaster A.-K."/>
            <person name="Ovreas L."/>
            <person name="Rohde M."/>
            <person name="Galperin M.Y."/>
            <person name="Jogler C."/>
        </authorList>
    </citation>
    <scope>NUCLEOTIDE SEQUENCE [LARGE SCALE GENOMIC DNA]</scope>
    <source>
        <strain evidence="3 4">K23_9</strain>
    </source>
</reference>
<dbReference type="SUPFAM" id="SSF50998">
    <property type="entry name" value="Quinoprotein alcohol dehydrogenase-like"/>
    <property type="match status" value="1"/>
</dbReference>
<organism evidence="3 4">
    <name type="scientific">Stieleria marina</name>
    <dbReference type="NCBI Taxonomy" id="1930275"/>
    <lineage>
        <taxon>Bacteria</taxon>
        <taxon>Pseudomonadati</taxon>
        <taxon>Planctomycetota</taxon>
        <taxon>Planctomycetia</taxon>
        <taxon>Pirellulales</taxon>
        <taxon>Pirellulaceae</taxon>
        <taxon>Stieleria</taxon>
    </lineage>
</organism>
<name>A0A517NQP3_9BACT</name>
<feature type="signal peptide" evidence="1">
    <location>
        <begin position="1"/>
        <end position="21"/>
    </location>
</feature>
<dbReference type="Proteomes" id="UP000319817">
    <property type="component" value="Chromosome"/>
</dbReference>
<feature type="domain" description="Pyrrolo-quinoline quinone repeat" evidence="2">
    <location>
        <begin position="152"/>
        <end position="377"/>
    </location>
</feature>
<dbReference type="PANTHER" id="PTHR34512:SF30">
    <property type="entry name" value="OUTER MEMBRANE PROTEIN ASSEMBLY FACTOR BAMB"/>
    <property type="match status" value="1"/>
</dbReference>
<dbReference type="PANTHER" id="PTHR34512">
    <property type="entry name" value="CELL SURFACE PROTEIN"/>
    <property type="match status" value="1"/>
</dbReference>
<dbReference type="Gene3D" id="2.130.10.10">
    <property type="entry name" value="YVTN repeat-like/Quinoprotein amine dehydrogenase"/>
    <property type="match status" value="2"/>
</dbReference>
<feature type="chain" id="PRO_5021806709" evidence="1">
    <location>
        <begin position="22"/>
        <end position="419"/>
    </location>
</feature>
<evidence type="ECO:0000259" key="2">
    <source>
        <dbReference type="Pfam" id="PF13360"/>
    </source>
</evidence>
<dbReference type="InterPro" id="IPR018391">
    <property type="entry name" value="PQQ_b-propeller_rpt"/>
</dbReference>
<dbReference type="AlphaFoldDB" id="A0A517NQP3"/>
<sequence length="419" mass="45265" precursor="true">MKNVLLLTIVASIVCHSQVSADNWAHWRGPAGNGVAAAANPPTTWSDTENVKWKVAIPGKGSGSPVIWENQVFVVTAVPEGSSGGRLPQLNFKLLSFNRANGEKLWEQTAIVATPHQETHSTNGFASGSPCTDGQHVYAFFGSRGLHCYTMDGQLVWQRNDFGKMDTRNNFGEGASPTIVDDKILVPWDHEGSSFLYALDKTTGKDIWKTARDEPTCWATPLVVQHNGQKQVVMNGQTSARCYDLESGKELWRCGGQTQRPVASAVSVGDMVYIGSGFRGNFMGAFRLGGSGNIENSPNVAWTIDRDCPDIASPLLSRGRLYFHKGKSGQFTCVDAKTGKPFYSAERIPGIKSTYASPIAAGGKVYITGRSGTTTVIEEADTLKVLATNSVGETVDATPAPVDNELFIRGEQHLFCIAE</sequence>
<dbReference type="InterPro" id="IPR002372">
    <property type="entry name" value="PQQ_rpt_dom"/>
</dbReference>
<dbReference type="InterPro" id="IPR015943">
    <property type="entry name" value="WD40/YVTN_repeat-like_dom_sf"/>
</dbReference>
<protein>
    <submittedName>
        <fullName evidence="3">Outer membrane biogenesis protein BamB</fullName>
    </submittedName>
</protein>
<dbReference type="Pfam" id="PF13360">
    <property type="entry name" value="PQQ_2"/>
    <property type="match status" value="1"/>
</dbReference>
<evidence type="ECO:0000313" key="4">
    <source>
        <dbReference type="Proteomes" id="UP000319817"/>
    </source>
</evidence>
<dbReference type="EMBL" id="CP036526">
    <property type="protein sequence ID" value="QDT09448.1"/>
    <property type="molecule type" value="Genomic_DNA"/>
</dbReference>
<keyword evidence="1" id="KW-0732">Signal</keyword>
<evidence type="ECO:0000256" key="1">
    <source>
        <dbReference type="SAM" id="SignalP"/>
    </source>
</evidence>
<dbReference type="InterPro" id="IPR011047">
    <property type="entry name" value="Quinoprotein_ADH-like_sf"/>
</dbReference>
<proteinExistence type="predicted"/>
<evidence type="ECO:0000313" key="3">
    <source>
        <dbReference type="EMBL" id="QDT09448.1"/>
    </source>
</evidence>
<keyword evidence="4" id="KW-1185">Reference proteome</keyword>
<gene>
    <name evidence="3" type="ORF">K239x_13940</name>
</gene>
<dbReference type="OrthoDB" id="244732at2"/>
<dbReference type="RefSeq" id="WP_145417005.1">
    <property type="nucleotide sequence ID" value="NZ_CP036526.1"/>
</dbReference>